<proteinExistence type="predicted"/>
<gene>
    <name evidence="1" type="ORF">I8748_21940</name>
</gene>
<organism evidence="1 2">
    <name type="scientific">Amazonocrinis nigriterrae CENA67</name>
    <dbReference type="NCBI Taxonomy" id="2794033"/>
    <lineage>
        <taxon>Bacteria</taxon>
        <taxon>Bacillati</taxon>
        <taxon>Cyanobacteriota</taxon>
        <taxon>Cyanophyceae</taxon>
        <taxon>Nostocales</taxon>
        <taxon>Nostocaceae</taxon>
        <taxon>Amazonocrinis</taxon>
        <taxon>Amazonocrinis nigriterrae</taxon>
    </lineage>
</organism>
<sequence>MSKIIYDVIQRFEVENGVPRLVSTNIQVIQGGEDLLSLATSLLAQMGFYDKFEENRTSQYIGYKFKNPKKGAKRYQLVLATRQEGLCISIPQDILKPLILELKYYSFVGNYKDEDYEWITLGKILILPNRRIDFLNTFNYTKEVKLTNKISGTFSFDDYGYLTQEWPQDFSIKEIAIKDSYIILNDDKLFPYTWQACLNSSEVLEEFLSYFAKILMEQQ</sequence>
<protein>
    <submittedName>
        <fullName evidence="1">Uncharacterized protein</fullName>
    </submittedName>
</protein>
<dbReference type="EMBL" id="JAECZC010000052">
    <property type="protein sequence ID" value="MBH8564811.1"/>
    <property type="molecule type" value="Genomic_DNA"/>
</dbReference>
<evidence type="ECO:0000313" key="2">
    <source>
        <dbReference type="Proteomes" id="UP000632766"/>
    </source>
</evidence>
<dbReference type="AlphaFoldDB" id="A0A8J7LB16"/>
<evidence type="ECO:0000313" key="1">
    <source>
        <dbReference type="EMBL" id="MBH8564811.1"/>
    </source>
</evidence>
<name>A0A8J7LB16_9NOST</name>
<accession>A0A8J7LB16</accession>
<dbReference type="RefSeq" id="WP_198126637.1">
    <property type="nucleotide sequence ID" value="NZ_JAECZC010000052.1"/>
</dbReference>
<reference evidence="1 2" key="1">
    <citation type="journal article" date="2021" name="Int. J. Syst. Evol. Microbiol.">
        <title>Amazonocrinis nigriterrae gen. nov., sp. nov., Atlanticothrix silvestris gen. nov., sp. nov. and Dendronalium phyllosphericum gen. nov., sp. nov., nostocacean cyanobacteria from Brazilian environments.</title>
        <authorList>
            <person name="Alvarenga D.O."/>
            <person name="Andreote A.P.D."/>
            <person name="Branco L.H.Z."/>
            <person name="Delbaje E."/>
            <person name="Cruz R.B."/>
            <person name="Varani A.M."/>
            <person name="Fiore M.F."/>
        </authorList>
    </citation>
    <scope>NUCLEOTIDE SEQUENCE [LARGE SCALE GENOMIC DNA]</scope>
    <source>
        <strain evidence="1 2">CENA67</strain>
    </source>
</reference>
<comment type="caution">
    <text evidence="1">The sequence shown here is derived from an EMBL/GenBank/DDBJ whole genome shotgun (WGS) entry which is preliminary data.</text>
</comment>
<dbReference type="Proteomes" id="UP000632766">
    <property type="component" value="Unassembled WGS sequence"/>
</dbReference>
<keyword evidence="2" id="KW-1185">Reference proteome</keyword>